<evidence type="ECO:0000256" key="2">
    <source>
        <dbReference type="ARBA" id="ARBA00022490"/>
    </source>
</evidence>
<dbReference type="AlphaFoldDB" id="A0A0F6CJT4"/>
<evidence type="ECO:0000256" key="1">
    <source>
        <dbReference type="ARBA" id="ARBA00004496"/>
    </source>
</evidence>
<keyword evidence="3" id="KW-0598">Phosphotransferase system</keyword>
<dbReference type="PANTHER" id="PTHR33705">
    <property type="entry name" value="PHOSPHOCARRIER PROTEIN HPR"/>
    <property type="match status" value="1"/>
</dbReference>
<evidence type="ECO:0000313" key="5">
    <source>
        <dbReference type="EMBL" id="AHB99356.1"/>
    </source>
</evidence>
<dbReference type="InterPro" id="IPR050399">
    <property type="entry name" value="HPr"/>
</dbReference>
<dbReference type="InterPro" id="IPR035895">
    <property type="entry name" value="HPr-like_sf"/>
</dbReference>
<dbReference type="eggNOG" id="COG1925">
    <property type="taxonomic scope" value="Bacteria"/>
</dbReference>
<dbReference type="SUPFAM" id="SSF55594">
    <property type="entry name" value="HPr-like"/>
    <property type="match status" value="1"/>
</dbReference>
<dbReference type="NCBIfam" id="TIGR01003">
    <property type="entry name" value="PTS_HPr_family"/>
    <property type="match status" value="1"/>
</dbReference>
<reference evidence="5 6" key="1">
    <citation type="journal article" date="2011" name="PLoS ONE">
        <title>Core proteome of the minimal cell: comparative proteomics of three mollicute species.</title>
        <authorList>
            <person name="Fisunov G.Y."/>
            <person name="Alexeev D.G."/>
            <person name="Bazaleev N.A."/>
            <person name="Ladygina V.G."/>
            <person name="Galyamina M.A."/>
            <person name="Kondratov I.G."/>
            <person name="Zhukova N.A."/>
            <person name="Serebryakova M.V."/>
            <person name="Demina I.A."/>
            <person name="Govorun V.M."/>
        </authorList>
    </citation>
    <scope>NUCLEOTIDE SEQUENCE [LARGE SCALE GENOMIC DNA]</scope>
    <source>
        <strain evidence="5 6">S6</strain>
    </source>
</reference>
<dbReference type="Proteomes" id="UP000018735">
    <property type="component" value="Chromosome"/>
</dbReference>
<dbReference type="PRINTS" id="PR00107">
    <property type="entry name" value="PHOSPHOCPHPR"/>
</dbReference>
<gene>
    <name evidence="5" type="primary">fruB</name>
    <name evidence="5" type="ORF">GCW_00155</name>
</gene>
<comment type="subcellular location">
    <subcellularLocation>
        <location evidence="1">Cytoplasm</location>
    </subcellularLocation>
</comment>
<accession>A0A0F6CJT4</accession>
<dbReference type="InterPro" id="IPR000032">
    <property type="entry name" value="HPr-like"/>
</dbReference>
<proteinExistence type="predicted"/>
<dbReference type="GO" id="GO:0005737">
    <property type="term" value="C:cytoplasm"/>
    <property type="evidence" value="ECO:0007669"/>
    <property type="project" value="UniProtKB-SubCell"/>
</dbReference>
<protein>
    <submittedName>
        <fullName evidence="5">Phosphocarrier protein HPr</fullName>
    </submittedName>
</protein>
<name>A0A0F6CJT4_MYCGL</name>
<dbReference type="KEGG" id="mgz:GCW_00155"/>
<dbReference type="Pfam" id="PF00381">
    <property type="entry name" value="PTS-HPr"/>
    <property type="match status" value="1"/>
</dbReference>
<evidence type="ECO:0000313" key="6">
    <source>
        <dbReference type="Proteomes" id="UP000018735"/>
    </source>
</evidence>
<sequence length="88" mass="9539">MKSFKATIIDPFGLHVRTATVLSSKMGGFKSKVTLKIVGGATADVKSIINLMSLAVKQNTAVEFIIEGEDEEKACEELQKALKDNKLI</sequence>
<dbReference type="EMBL" id="CP006916">
    <property type="protein sequence ID" value="AHB99356.1"/>
    <property type="molecule type" value="Genomic_DNA"/>
</dbReference>
<evidence type="ECO:0000256" key="3">
    <source>
        <dbReference type="ARBA" id="ARBA00022683"/>
    </source>
</evidence>
<dbReference type="PANTHER" id="PTHR33705:SF2">
    <property type="entry name" value="PHOSPHOCARRIER PROTEIN NPR"/>
    <property type="match status" value="1"/>
</dbReference>
<dbReference type="PROSITE" id="PS51350">
    <property type="entry name" value="PTS_HPR_DOM"/>
    <property type="match status" value="1"/>
</dbReference>
<keyword evidence="2" id="KW-0963">Cytoplasm</keyword>
<feature type="domain" description="HPr" evidence="4">
    <location>
        <begin position="1"/>
        <end position="88"/>
    </location>
</feature>
<evidence type="ECO:0000259" key="4">
    <source>
        <dbReference type="PROSITE" id="PS51350"/>
    </source>
</evidence>
<organism evidence="5 6">
    <name type="scientific">Mycoplasmoides gallisepticum S6</name>
    <dbReference type="NCBI Taxonomy" id="1006581"/>
    <lineage>
        <taxon>Bacteria</taxon>
        <taxon>Bacillati</taxon>
        <taxon>Mycoplasmatota</taxon>
        <taxon>Mycoplasmoidales</taxon>
        <taxon>Mycoplasmoidaceae</taxon>
        <taxon>Mycoplasmoides</taxon>
    </lineage>
</organism>
<dbReference type="Gene3D" id="3.30.1340.10">
    <property type="entry name" value="HPr-like"/>
    <property type="match status" value="1"/>
</dbReference>
<dbReference type="GO" id="GO:0009401">
    <property type="term" value="P:phosphoenolpyruvate-dependent sugar phosphotransferase system"/>
    <property type="evidence" value="ECO:0007669"/>
    <property type="project" value="UniProtKB-KW"/>
</dbReference>
<dbReference type="HOGENOM" id="CLU_136230_2_0_14"/>
<dbReference type="CDD" id="cd00367">
    <property type="entry name" value="PTS-HPr_like"/>
    <property type="match status" value="1"/>
</dbReference>
<dbReference type="RefSeq" id="WP_011883651.1">
    <property type="nucleotide sequence ID" value="NC_023030.2"/>
</dbReference>